<dbReference type="InterPro" id="IPR014247">
    <property type="entry name" value="Spore_lipoprot_YhcN/YlaJ"/>
</dbReference>
<feature type="compositionally biased region" description="Polar residues" evidence="1">
    <location>
        <begin position="56"/>
        <end position="69"/>
    </location>
</feature>
<dbReference type="Pfam" id="PF09580">
    <property type="entry name" value="Spore_YhcN_YlaJ"/>
    <property type="match status" value="1"/>
</dbReference>
<dbReference type="InterPro" id="IPR019076">
    <property type="entry name" value="Spore_lipoprot_YhcN/YlaJ-like"/>
</dbReference>
<evidence type="ECO:0000256" key="1">
    <source>
        <dbReference type="SAM" id="MobiDB-lite"/>
    </source>
</evidence>
<accession>A0A511Z3B8</accession>
<evidence type="ECO:0008006" key="5">
    <source>
        <dbReference type="Google" id="ProtNLM"/>
    </source>
</evidence>
<evidence type="ECO:0000313" key="4">
    <source>
        <dbReference type="Proteomes" id="UP000321901"/>
    </source>
</evidence>
<feature type="signal peptide" evidence="2">
    <location>
        <begin position="1"/>
        <end position="19"/>
    </location>
</feature>
<gene>
    <name evidence="3" type="ORF">SLU01_02440</name>
</gene>
<proteinExistence type="predicted"/>
<feature type="region of interest" description="Disordered" evidence="1">
    <location>
        <begin position="23"/>
        <end position="69"/>
    </location>
</feature>
<comment type="caution">
    <text evidence="3">The sequence shown here is derived from an EMBL/GenBank/DDBJ whole genome shotgun (WGS) entry which is preliminary data.</text>
</comment>
<name>A0A511Z3B8_9BACL</name>
<dbReference type="RefSeq" id="WP_170232544.1">
    <property type="nucleotide sequence ID" value="NZ_BJYL01000004.1"/>
</dbReference>
<feature type="chain" id="PRO_5038605234" description="Lipoprotein YhcN" evidence="2">
    <location>
        <begin position="20"/>
        <end position="177"/>
    </location>
</feature>
<dbReference type="GO" id="GO:0030435">
    <property type="term" value="P:sporulation resulting in formation of a cellular spore"/>
    <property type="evidence" value="ECO:0007669"/>
    <property type="project" value="InterPro"/>
</dbReference>
<feature type="compositionally biased region" description="Low complexity" evidence="1">
    <location>
        <begin position="30"/>
        <end position="49"/>
    </location>
</feature>
<organism evidence="3 4">
    <name type="scientific">Sporosarcina luteola</name>
    <dbReference type="NCBI Taxonomy" id="582850"/>
    <lineage>
        <taxon>Bacteria</taxon>
        <taxon>Bacillati</taxon>
        <taxon>Bacillota</taxon>
        <taxon>Bacilli</taxon>
        <taxon>Bacillales</taxon>
        <taxon>Caryophanaceae</taxon>
        <taxon>Sporosarcina</taxon>
    </lineage>
</organism>
<keyword evidence="2" id="KW-0732">Signal</keyword>
<dbReference type="EMBL" id="BJYL01000004">
    <property type="protein sequence ID" value="GEN81932.1"/>
    <property type="molecule type" value="Genomic_DNA"/>
</dbReference>
<evidence type="ECO:0000313" key="3">
    <source>
        <dbReference type="EMBL" id="GEN81932.1"/>
    </source>
</evidence>
<protein>
    <recommendedName>
        <fullName evidence="5">Lipoprotein YhcN</fullName>
    </recommendedName>
</protein>
<evidence type="ECO:0000256" key="2">
    <source>
        <dbReference type="SAM" id="SignalP"/>
    </source>
</evidence>
<dbReference type="Proteomes" id="UP000321901">
    <property type="component" value="Unassembled WGS sequence"/>
</dbReference>
<reference evidence="3 4" key="1">
    <citation type="submission" date="2019-07" db="EMBL/GenBank/DDBJ databases">
        <title>Whole genome shotgun sequence of Sporosarcina luteola NBRC 105378.</title>
        <authorList>
            <person name="Hosoyama A."/>
            <person name="Uohara A."/>
            <person name="Ohji S."/>
            <person name="Ichikawa N."/>
        </authorList>
    </citation>
    <scope>NUCLEOTIDE SEQUENCE [LARGE SCALE GENOMIC DNA]</scope>
    <source>
        <strain evidence="3 4">NBRC 105378</strain>
    </source>
</reference>
<dbReference type="PROSITE" id="PS51257">
    <property type="entry name" value="PROKAR_LIPOPROTEIN"/>
    <property type="match status" value="1"/>
</dbReference>
<keyword evidence="4" id="KW-1185">Reference proteome</keyword>
<dbReference type="NCBIfam" id="TIGR02898">
    <property type="entry name" value="spore_YhcN_YlaJ"/>
    <property type="match status" value="1"/>
</dbReference>
<sequence length="177" mass="19364">MKKLAMFPLSLLLVFSLLGCGTKDDDKNTTNDNTVNDKNTTTDTTNNDNATDDNSENGTTDGNDGMTNSNVEVADDAAEKITAMDEVDSSNVLVTDNNAYVGVVLKEGTEETDELKQKISDEVRNVHSEFDNVYISFNPDVAQSLTDYGDQIRAGDPVEGFFEEVADSINRMFPEAR</sequence>
<dbReference type="AlphaFoldDB" id="A0A511Z3B8"/>